<evidence type="ECO:0000256" key="1">
    <source>
        <dbReference type="SAM" id="SignalP"/>
    </source>
</evidence>
<dbReference type="Proteomes" id="UP000008461">
    <property type="component" value="Chromosome"/>
</dbReference>
<accession>F4KYH1</accession>
<dbReference type="STRING" id="760192.Halhy_1520"/>
<dbReference type="InterPro" id="IPR026341">
    <property type="entry name" value="T9SS_type_B"/>
</dbReference>
<reference evidence="2 3" key="1">
    <citation type="journal article" date="2011" name="Stand. Genomic Sci.">
        <title>Complete genome sequence of Haliscomenobacter hydrossis type strain (O).</title>
        <authorList>
            <consortium name="US DOE Joint Genome Institute (JGI-PGF)"/>
            <person name="Daligault H."/>
            <person name="Lapidus A."/>
            <person name="Zeytun A."/>
            <person name="Nolan M."/>
            <person name="Lucas S."/>
            <person name="Del Rio T.G."/>
            <person name="Tice H."/>
            <person name="Cheng J.F."/>
            <person name="Tapia R."/>
            <person name="Han C."/>
            <person name="Goodwin L."/>
            <person name="Pitluck S."/>
            <person name="Liolios K."/>
            <person name="Pagani I."/>
            <person name="Ivanova N."/>
            <person name="Huntemann M."/>
            <person name="Mavromatis K."/>
            <person name="Mikhailova N."/>
            <person name="Pati A."/>
            <person name="Chen A."/>
            <person name="Palaniappan K."/>
            <person name="Land M."/>
            <person name="Hauser L."/>
            <person name="Brambilla E.M."/>
            <person name="Rohde M."/>
            <person name="Verbarg S."/>
            <person name="Goker M."/>
            <person name="Bristow J."/>
            <person name="Eisen J.A."/>
            <person name="Markowitz V."/>
            <person name="Hugenholtz P."/>
            <person name="Kyrpides N.C."/>
            <person name="Klenk H.P."/>
            <person name="Woyke T."/>
        </authorList>
    </citation>
    <scope>NUCLEOTIDE SEQUENCE [LARGE SCALE GENOMIC DNA]</scope>
    <source>
        <strain evidence="3">ATCC 27775 / DSM 1100 / LMG 10767 / O</strain>
    </source>
</reference>
<protein>
    <recommendedName>
        <fullName evidence="4">Gliding motility-associated C-terminal domain-containing protein</fullName>
    </recommendedName>
</protein>
<dbReference type="AlphaFoldDB" id="F4KYH1"/>
<evidence type="ECO:0008006" key="4">
    <source>
        <dbReference type="Google" id="ProtNLM"/>
    </source>
</evidence>
<dbReference type="OrthoDB" id="1490014at2"/>
<sequence>MQTRAIFCFKRLCFHLLLSCMIFFFGKVNSQTTIPCDDAFYLITSSTGGSVLQKLNHDRINNQVNAKTIDLSEPRRRITCLGYSVNDQLLYALDFDTYELLQIDGLGKIKNLGIPPNLDTRMQYFAGHVAAQGRTLVVIGRDPATQTDKIIFTIGLRAPYLASSQALISDLPVALTDLATHPFLGVVYCFDSKAKRFGTIVNGLVSTHRYPTVPEYITSLYLDRNGNLYGYGNLVGDSGAETHFAIDRQNGKMVALGLGIQGKDSDGCSCPYSLDFDMKIIPSEVLPCSEITIEYTFFNQTGANWQDLVFRDSLPAGITITAIEKNSANLSTVQGGIGSSLFRLINMNLILESNTIRLKAWVDELPPGKYSAQAVLKNLPKLYGNPLVSDNLLTAEPRDSAFFTVIEPKSLKLNSKLRFSCNGDTAFVEAPLEALSYQWSDGSTGKTLVTTRSGRYSLLAKTACLDYTDTIEIAQRPPALNLEIEAPARLESGDRSILRYTSNAQGVGTLTWSASTGLNLSCSDCAQPELNALSSGSLYLTLRNAQGCAVRDSVQIEVIPVRKVFIPNVFSPNSDQHNDVFFIQGRDGGQILRWRIKDRWGNVVFEKKDVAINDAAQGWDGMVRGQALSAGTFFYEVEVEFPDGEKQRFRGEVKLVR</sequence>
<proteinExistence type="predicted"/>
<dbReference type="KEGG" id="hhy:Halhy_1520"/>
<dbReference type="eggNOG" id="COG4935">
    <property type="taxonomic scope" value="Bacteria"/>
</dbReference>
<evidence type="ECO:0000313" key="2">
    <source>
        <dbReference type="EMBL" id="AEE49412.1"/>
    </source>
</evidence>
<dbReference type="HOGENOM" id="CLU_417247_0_0_10"/>
<dbReference type="Pfam" id="PF13585">
    <property type="entry name" value="CHU_C"/>
    <property type="match status" value="1"/>
</dbReference>
<keyword evidence="3" id="KW-1185">Reference proteome</keyword>
<keyword evidence="1" id="KW-0732">Signal</keyword>
<feature type="chain" id="PRO_5003312293" description="Gliding motility-associated C-terminal domain-containing protein" evidence="1">
    <location>
        <begin position="31"/>
        <end position="657"/>
    </location>
</feature>
<evidence type="ECO:0000313" key="3">
    <source>
        <dbReference type="Proteomes" id="UP000008461"/>
    </source>
</evidence>
<gene>
    <name evidence="2" type="ordered locus">Halhy_1520</name>
</gene>
<dbReference type="NCBIfam" id="TIGR04131">
    <property type="entry name" value="Bac_Flav_CTERM"/>
    <property type="match status" value="1"/>
</dbReference>
<dbReference type="RefSeq" id="WP_013763966.1">
    <property type="nucleotide sequence ID" value="NC_015510.1"/>
</dbReference>
<name>F4KYH1_HALH1</name>
<feature type="signal peptide" evidence="1">
    <location>
        <begin position="1"/>
        <end position="30"/>
    </location>
</feature>
<reference key="2">
    <citation type="submission" date="2011-04" db="EMBL/GenBank/DDBJ databases">
        <title>Complete sequence of chromosome of Haliscomenobacter hydrossis DSM 1100.</title>
        <authorList>
            <consortium name="US DOE Joint Genome Institute (JGI-PGF)"/>
            <person name="Lucas S."/>
            <person name="Han J."/>
            <person name="Lapidus A."/>
            <person name="Bruce D."/>
            <person name="Goodwin L."/>
            <person name="Pitluck S."/>
            <person name="Peters L."/>
            <person name="Kyrpides N."/>
            <person name="Mavromatis K."/>
            <person name="Ivanova N."/>
            <person name="Ovchinnikova G."/>
            <person name="Pagani I."/>
            <person name="Daligault H."/>
            <person name="Detter J.C."/>
            <person name="Han C."/>
            <person name="Land M."/>
            <person name="Hauser L."/>
            <person name="Markowitz V."/>
            <person name="Cheng J.-F."/>
            <person name="Hugenholtz P."/>
            <person name="Woyke T."/>
            <person name="Wu D."/>
            <person name="Verbarg S."/>
            <person name="Frueling A."/>
            <person name="Brambilla E."/>
            <person name="Klenk H.-P."/>
            <person name="Eisen J.A."/>
        </authorList>
    </citation>
    <scope>NUCLEOTIDE SEQUENCE</scope>
    <source>
        <strain>DSM 1100</strain>
    </source>
</reference>
<dbReference type="eggNOG" id="COG3391">
    <property type="taxonomic scope" value="Bacteria"/>
</dbReference>
<organism evidence="2 3">
    <name type="scientific">Haliscomenobacter hydrossis (strain ATCC 27775 / DSM 1100 / LMG 10767 / O)</name>
    <dbReference type="NCBI Taxonomy" id="760192"/>
    <lineage>
        <taxon>Bacteria</taxon>
        <taxon>Pseudomonadati</taxon>
        <taxon>Bacteroidota</taxon>
        <taxon>Saprospiria</taxon>
        <taxon>Saprospirales</taxon>
        <taxon>Haliscomenobacteraceae</taxon>
        <taxon>Haliscomenobacter</taxon>
    </lineage>
</organism>
<dbReference type="EMBL" id="CP002691">
    <property type="protein sequence ID" value="AEE49412.1"/>
    <property type="molecule type" value="Genomic_DNA"/>
</dbReference>